<proteinExistence type="predicted"/>
<evidence type="ECO:0000256" key="1">
    <source>
        <dbReference type="SAM" id="Phobius"/>
    </source>
</evidence>
<evidence type="ECO:0000313" key="3">
    <source>
        <dbReference type="Proteomes" id="UP000570361"/>
    </source>
</evidence>
<organism evidence="2 3">
    <name type="scientific">Paenibacillus phyllosphaerae</name>
    <dbReference type="NCBI Taxonomy" id="274593"/>
    <lineage>
        <taxon>Bacteria</taxon>
        <taxon>Bacillati</taxon>
        <taxon>Bacillota</taxon>
        <taxon>Bacilli</taxon>
        <taxon>Bacillales</taxon>
        <taxon>Paenibacillaceae</taxon>
        <taxon>Paenibacillus</taxon>
    </lineage>
</organism>
<keyword evidence="1" id="KW-1133">Transmembrane helix</keyword>
<reference evidence="2 3" key="1">
    <citation type="submission" date="2020-08" db="EMBL/GenBank/DDBJ databases">
        <title>Genomic Encyclopedia of Type Strains, Phase III (KMG-III): the genomes of soil and plant-associated and newly described type strains.</title>
        <authorList>
            <person name="Whitman W."/>
        </authorList>
    </citation>
    <scope>NUCLEOTIDE SEQUENCE [LARGE SCALE GENOMIC DNA]</scope>
    <source>
        <strain evidence="2 3">CECT 5862</strain>
    </source>
</reference>
<dbReference type="AlphaFoldDB" id="A0A7W5FPG7"/>
<comment type="caution">
    <text evidence="2">The sequence shown here is derived from an EMBL/GenBank/DDBJ whole genome shotgun (WGS) entry which is preliminary data.</text>
</comment>
<feature type="transmembrane region" description="Helical" evidence="1">
    <location>
        <begin position="111"/>
        <end position="132"/>
    </location>
</feature>
<keyword evidence="1" id="KW-0472">Membrane</keyword>
<sequence>MNMRVREQYLNQLWQLLSPVPEPLRKEWMYDYEEHFRAAAEQGRSEEAAAAELGDPRIIARELLLGYRVEQAEKSGKVGSVSRAVFATVGMGFVNLVFVLGPYLALLGVVLALWAVVAALAIGAVVAVIEGLNGEAFNRVQGTFIAMTLIGLAMLSGAGMKSMTRGVMQMTIRYLKFNGRIIGGSKR</sequence>
<evidence type="ECO:0000313" key="2">
    <source>
        <dbReference type="EMBL" id="MBB3112212.1"/>
    </source>
</evidence>
<keyword evidence="3" id="KW-1185">Reference proteome</keyword>
<keyword evidence="1" id="KW-0812">Transmembrane</keyword>
<dbReference type="Proteomes" id="UP000570361">
    <property type="component" value="Unassembled WGS sequence"/>
</dbReference>
<dbReference type="EMBL" id="JACHXK010000011">
    <property type="protein sequence ID" value="MBB3112212.1"/>
    <property type="molecule type" value="Genomic_DNA"/>
</dbReference>
<feature type="transmembrane region" description="Helical" evidence="1">
    <location>
        <begin position="84"/>
        <end position="105"/>
    </location>
</feature>
<protein>
    <submittedName>
        <fullName evidence="2">Putative membrane protein</fullName>
    </submittedName>
</protein>
<gene>
    <name evidence="2" type="ORF">FHS18_004298</name>
</gene>
<name>A0A7W5FPG7_9BACL</name>
<feature type="transmembrane region" description="Helical" evidence="1">
    <location>
        <begin position="144"/>
        <end position="160"/>
    </location>
</feature>
<accession>A0A7W5FPG7</accession>
<dbReference type="RefSeq" id="WP_183602266.1">
    <property type="nucleotide sequence ID" value="NZ_JACHXK010000011.1"/>
</dbReference>
<dbReference type="Pfam" id="PF22564">
    <property type="entry name" value="HAAS"/>
    <property type="match status" value="1"/>
</dbReference>